<evidence type="ECO:0000259" key="1">
    <source>
        <dbReference type="Pfam" id="PF08241"/>
    </source>
</evidence>
<dbReference type="EMBL" id="VSSQ01000170">
    <property type="protein sequence ID" value="MPL82969.1"/>
    <property type="molecule type" value="Genomic_DNA"/>
</dbReference>
<feature type="domain" description="Methyltransferase type 11" evidence="1">
    <location>
        <begin position="77"/>
        <end position="153"/>
    </location>
</feature>
<reference evidence="2" key="1">
    <citation type="submission" date="2019-08" db="EMBL/GenBank/DDBJ databases">
        <authorList>
            <person name="Kucharzyk K."/>
            <person name="Murdoch R.W."/>
            <person name="Higgins S."/>
            <person name="Loffler F."/>
        </authorList>
    </citation>
    <scope>NUCLEOTIDE SEQUENCE</scope>
</reference>
<accession>A0A644UV67</accession>
<dbReference type="InterPro" id="IPR013216">
    <property type="entry name" value="Methyltransf_11"/>
</dbReference>
<dbReference type="CDD" id="cd02440">
    <property type="entry name" value="AdoMet_MTases"/>
    <property type="match status" value="1"/>
</dbReference>
<dbReference type="Pfam" id="PF08241">
    <property type="entry name" value="Methyltransf_11"/>
    <property type="match status" value="1"/>
</dbReference>
<comment type="caution">
    <text evidence="2">The sequence shown here is derived from an EMBL/GenBank/DDBJ whole genome shotgun (WGS) entry which is preliminary data.</text>
</comment>
<dbReference type="GO" id="GO:0008757">
    <property type="term" value="F:S-adenosylmethionine-dependent methyltransferase activity"/>
    <property type="evidence" value="ECO:0007669"/>
    <property type="project" value="InterPro"/>
</dbReference>
<dbReference type="AlphaFoldDB" id="A0A644UV67"/>
<proteinExistence type="predicted"/>
<name>A0A644UV67_9ZZZZ</name>
<gene>
    <name evidence="2" type="ORF">SDC9_28919</name>
</gene>
<protein>
    <recommendedName>
        <fullName evidence="1">Methyltransferase type 11 domain-containing protein</fullName>
    </recommendedName>
</protein>
<sequence length="245" mass="28419">MNRRRKDSHRQSWLDKDVEAHWDSVADIYIRENNKVKNVHDQRFRETIDYLNLQDGLKILNITSRDCEADDYIRKKMPDAEVVNAEISEGLIQEARKIRPNVKQVKISTYSTLPFSDDEFHRVVSLETLEHVADPIAFLSELHRVSTPDALLVLSCPPATSEIPYRIYTTLFGGHGEGPHRFLPSKEVKVMLEKTGWELLLHKGTILFPVGPICVQQFGEKIITKFQQTFISEFGIRQFYVCKKY</sequence>
<organism evidence="2">
    <name type="scientific">bioreactor metagenome</name>
    <dbReference type="NCBI Taxonomy" id="1076179"/>
    <lineage>
        <taxon>unclassified sequences</taxon>
        <taxon>metagenomes</taxon>
        <taxon>ecological metagenomes</taxon>
    </lineage>
</organism>
<dbReference type="SUPFAM" id="SSF53335">
    <property type="entry name" value="S-adenosyl-L-methionine-dependent methyltransferases"/>
    <property type="match status" value="1"/>
</dbReference>
<dbReference type="InterPro" id="IPR029063">
    <property type="entry name" value="SAM-dependent_MTases_sf"/>
</dbReference>
<dbReference type="Gene3D" id="3.40.50.150">
    <property type="entry name" value="Vaccinia Virus protein VP39"/>
    <property type="match status" value="1"/>
</dbReference>
<evidence type="ECO:0000313" key="2">
    <source>
        <dbReference type="EMBL" id="MPL82969.1"/>
    </source>
</evidence>